<gene>
    <name evidence="3" type="ORF">V6N11_047414</name>
</gene>
<dbReference type="SMART" id="SM00612">
    <property type="entry name" value="Kelch"/>
    <property type="match status" value="2"/>
</dbReference>
<comment type="caution">
    <text evidence="3">The sequence shown here is derived from an EMBL/GenBank/DDBJ whole genome shotgun (WGS) entry which is preliminary data.</text>
</comment>
<dbReference type="Proteomes" id="UP001396334">
    <property type="component" value="Unassembled WGS sequence"/>
</dbReference>
<dbReference type="InterPro" id="IPR001810">
    <property type="entry name" value="F-box_dom"/>
</dbReference>
<reference evidence="3 4" key="1">
    <citation type="journal article" date="2024" name="G3 (Bethesda)">
        <title>Genome assembly of Hibiscus sabdariffa L. provides insights into metabolisms of medicinal natural products.</title>
        <authorList>
            <person name="Kim T."/>
        </authorList>
    </citation>
    <scope>NUCLEOTIDE SEQUENCE [LARGE SCALE GENOMIC DNA]</scope>
    <source>
        <strain evidence="3">TK-2024</strain>
        <tissue evidence="3">Old leaves</tissue>
    </source>
</reference>
<dbReference type="SUPFAM" id="SSF117281">
    <property type="entry name" value="Kelch motif"/>
    <property type="match status" value="1"/>
</dbReference>
<dbReference type="PANTHER" id="PTHR47850">
    <property type="entry name" value="F-BOX/KELCH-REPEAT PROTEIN OR23"/>
    <property type="match status" value="1"/>
</dbReference>
<accession>A0ABR2A4V7</accession>
<dbReference type="InterPro" id="IPR006652">
    <property type="entry name" value="Kelch_1"/>
</dbReference>
<dbReference type="InterPro" id="IPR015915">
    <property type="entry name" value="Kelch-typ_b-propeller"/>
</dbReference>
<evidence type="ECO:0000313" key="3">
    <source>
        <dbReference type="EMBL" id="KAK8487857.1"/>
    </source>
</evidence>
<evidence type="ECO:0000313" key="4">
    <source>
        <dbReference type="Proteomes" id="UP001396334"/>
    </source>
</evidence>
<keyword evidence="4" id="KW-1185">Reference proteome</keyword>
<dbReference type="InterPro" id="IPR036047">
    <property type="entry name" value="F-box-like_dom_sf"/>
</dbReference>
<evidence type="ECO:0000259" key="2">
    <source>
        <dbReference type="Pfam" id="PF00646"/>
    </source>
</evidence>
<feature type="region of interest" description="Disordered" evidence="1">
    <location>
        <begin position="415"/>
        <end position="436"/>
    </location>
</feature>
<dbReference type="SUPFAM" id="SSF81383">
    <property type="entry name" value="F-box domain"/>
    <property type="match status" value="1"/>
</dbReference>
<dbReference type="PANTHER" id="PTHR47850:SF1">
    <property type="entry name" value="F-BOX_KELCH-REPEAT PROTEIN OR23"/>
    <property type="match status" value="1"/>
</dbReference>
<sequence length="484" mass="54229">MSILSSSPSTNPHEIDEAQTLIPGLPNDVASLILSFLPYSHHCRLKPTCKPWYIFLTSKTILSIRRHNRRSHLLCIFPEDPHVSSPFLFDPEHLAWCPLPPMPCNPHEYGLCNFTSISLGPHIYVLGGSLFDTRTFPLDRPSASSSAFRYNFVTSSWDRLAPMISPRGSFACAAIPSADQIIVAGGGSRHTMFRAAGNRICSVERYDVETDQWEALDGLPRFRAGCVGFTVKGDEEDREFWVMGGYGDSRTVSGVFPVDEYYKDALVMELKENGVGKWRELGDMWGAGETPRFGKIVVVEDEEGGNPPAIFMLDDYDILRYNMDSNRWQKECGVPRRAACKTSFGFIVLNGELHVMTIVNGIDSTETRRSRQQKRAGTLFMQIYHPRKKSWRFLVTKLPFRQPLDLTRTNASLLGFQPEEPPHHSPLQKDLSVPPSGHNGCTYIPNRSGAPCVIKGEGAFVDRLMAPPRRLLPDPMVPSSANLK</sequence>
<dbReference type="EMBL" id="JBBPBN010000375">
    <property type="protein sequence ID" value="KAK8487857.1"/>
    <property type="molecule type" value="Genomic_DNA"/>
</dbReference>
<name>A0ABR2A4V7_9ROSI</name>
<organism evidence="3 4">
    <name type="scientific">Hibiscus sabdariffa</name>
    <name type="common">roselle</name>
    <dbReference type="NCBI Taxonomy" id="183260"/>
    <lineage>
        <taxon>Eukaryota</taxon>
        <taxon>Viridiplantae</taxon>
        <taxon>Streptophyta</taxon>
        <taxon>Embryophyta</taxon>
        <taxon>Tracheophyta</taxon>
        <taxon>Spermatophyta</taxon>
        <taxon>Magnoliopsida</taxon>
        <taxon>eudicotyledons</taxon>
        <taxon>Gunneridae</taxon>
        <taxon>Pentapetalae</taxon>
        <taxon>rosids</taxon>
        <taxon>malvids</taxon>
        <taxon>Malvales</taxon>
        <taxon>Malvaceae</taxon>
        <taxon>Malvoideae</taxon>
        <taxon>Hibiscus</taxon>
    </lineage>
</organism>
<proteinExistence type="predicted"/>
<feature type="domain" description="F-box" evidence="2">
    <location>
        <begin position="23"/>
        <end position="59"/>
    </location>
</feature>
<protein>
    <recommendedName>
        <fullName evidence="2">F-box domain-containing protein</fullName>
    </recommendedName>
</protein>
<dbReference type="Gene3D" id="2.120.10.80">
    <property type="entry name" value="Kelch-type beta propeller"/>
    <property type="match status" value="1"/>
</dbReference>
<dbReference type="Pfam" id="PF00646">
    <property type="entry name" value="F-box"/>
    <property type="match status" value="1"/>
</dbReference>
<evidence type="ECO:0000256" key="1">
    <source>
        <dbReference type="SAM" id="MobiDB-lite"/>
    </source>
</evidence>
<dbReference type="Pfam" id="PF01344">
    <property type="entry name" value="Kelch_1"/>
    <property type="match status" value="2"/>
</dbReference>